<dbReference type="PANTHER" id="PTHR46471">
    <property type="entry name" value="CHITIN DEACETYLASE"/>
    <property type="match status" value="1"/>
</dbReference>
<keyword evidence="6 12" id="KW-0732">Signal</keyword>
<dbReference type="InterPro" id="IPR011330">
    <property type="entry name" value="Glyco_hydro/deAcase_b/a-brl"/>
</dbReference>
<keyword evidence="4" id="KW-0325">Glycoprotein</keyword>
<comment type="caution">
    <text evidence="14">The sequence shown here is derived from an EMBL/GenBank/DDBJ whole genome shotgun (WGS) entry which is preliminary data.</text>
</comment>
<reference evidence="14" key="1">
    <citation type="journal article" date="2021" name="Genome Biol. Evol.">
        <title>The assembled and annotated genome of the fairy-ring fungus Marasmius oreades.</title>
        <authorList>
            <person name="Hiltunen M."/>
            <person name="Ament-Velasquez S.L."/>
            <person name="Johannesson H."/>
        </authorList>
    </citation>
    <scope>NUCLEOTIDE SEQUENCE</scope>
    <source>
        <strain evidence="14">03SP1</strain>
    </source>
</reference>
<evidence type="ECO:0000256" key="7">
    <source>
        <dbReference type="ARBA" id="ARBA00022801"/>
    </source>
</evidence>
<dbReference type="KEGG" id="more:E1B28_006998"/>
<keyword evidence="3" id="KW-1003">Cell membrane</keyword>
<dbReference type="PROSITE" id="PS51677">
    <property type="entry name" value="NODB"/>
    <property type="match status" value="1"/>
</dbReference>
<evidence type="ECO:0000259" key="13">
    <source>
        <dbReference type="PROSITE" id="PS51677"/>
    </source>
</evidence>
<evidence type="ECO:0000313" key="15">
    <source>
        <dbReference type="Proteomes" id="UP001049176"/>
    </source>
</evidence>
<dbReference type="GO" id="GO:0098552">
    <property type="term" value="C:side of membrane"/>
    <property type="evidence" value="ECO:0007669"/>
    <property type="project" value="UniProtKB-KW"/>
</dbReference>
<dbReference type="AlphaFoldDB" id="A0A9P7UUH1"/>
<dbReference type="EMBL" id="CM032184">
    <property type="protein sequence ID" value="KAG7093316.1"/>
    <property type="molecule type" value="Genomic_DNA"/>
</dbReference>
<keyword evidence="7" id="KW-0378">Hydrolase</keyword>
<evidence type="ECO:0000256" key="4">
    <source>
        <dbReference type="ARBA" id="ARBA00022622"/>
    </source>
</evidence>
<keyword evidence="8" id="KW-0472">Membrane</keyword>
<evidence type="ECO:0000256" key="1">
    <source>
        <dbReference type="ARBA" id="ARBA00001941"/>
    </source>
</evidence>
<dbReference type="GO" id="GO:0005975">
    <property type="term" value="P:carbohydrate metabolic process"/>
    <property type="evidence" value="ECO:0007669"/>
    <property type="project" value="InterPro"/>
</dbReference>
<keyword evidence="15" id="KW-1185">Reference proteome</keyword>
<dbReference type="GeneID" id="66076074"/>
<dbReference type="InterPro" id="IPR002509">
    <property type="entry name" value="NODB_dom"/>
</dbReference>
<evidence type="ECO:0000256" key="11">
    <source>
        <dbReference type="ARBA" id="ARBA00023316"/>
    </source>
</evidence>
<feature type="chain" id="PRO_5040239983" description="NodB homology domain-containing protein" evidence="12">
    <location>
        <begin position="24"/>
        <end position="255"/>
    </location>
</feature>
<dbReference type="GO" id="GO:0005886">
    <property type="term" value="C:plasma membrane"/>
    <property type="evidence" value="ECO:0007669"/>
    <property type="project" value="UniProtKB-SubCell"/>
</dbReference>
<comment type="cofactor">
    <cofactor evidence="1">
        <name>Co(2+)</name>
        <dbReference type="ChEBI" id="CHEBI:48828"/>
    </cofactor>
</comment>
<evidence type="ECO:0000256" key="3">
    <source>
        <dbReference type="ARBA" id="ARBA00022475"/>
    </source>
</evidence>
<organism evidence="14 15">
    <name type="scientific">Marasmius oreades</name>
    <name type="common">fairy-ring Marasmius</name>
    <dbReference type="NCBI Taxonomy" id="181124"/>
    <lineage>
        <taxon>Eukaryota</taxon>
        <taxon>Fungi</taxon>
        <taxon>Dikarya</taxon>
        <taxon>Basidiomycota</taxon>
        <taxon>Agaricomycotina</taxon>
        <taxon>Agaricomycetes</taxon>
        <taxon>Agaricomycetidae</taxon>
        <taxon>Agaricales</taxon>
        <taxon>Marasmiineae</taxon>
        <taxon>Marasmiaceae</taxon>
        <taxon>Marasmius</taxon>
    </lineage>
</organism>
<dbReference type="CDD" id="cd10951">
    <property type="entry name" value="CE4_ClCDA_like"/>
    <property type="match status" value="1"/>
</dbReference>
<evidence type="ECO:0000313" key="14">
    <source>
        <dbReference type="EMBL" id="KAG7093316.1"/>
    </source>
</evidence>
<dbReference type="GO" id="GO:0071555">
    <property type="term" value="P:cell wall organization"/>
    <property type="evidence" value="ECO:0007669"/>
    <property type="project" value="UniProtKB-KW"/>
</dbReference>
<dbReference type="OrthoDB" id="2125469at2759"/>
<evidence type="ECO:0000256" key="5">
    <source>
        <dbReference type="ARBA" id="ARBA00022723"/>
    </source>
</evidence>
<evidence type="ECO:0000256" key="10">
    <source>
        <dbReference type="ARBA" id="ARBA00023288"/>
    </source>
</evidence>
<keyword evidence="11" id="KW-0961">Cell wall biogenesis/degradation</keyword>
<evidence type="ECO:0000256" key="2">
    <source>
        <dbReference type="ARBA" id="ARBA00004609"/>
    </source>
</evidence>
<evidence type="ECO:0000256" key="6">
    <source>
        <dbReference type="ARBA" id="ARBA00022729"/>
    </source>
</evidence>
<accession>A0A9P7UUH1</accession>
<comment type="subcellular location">
    <subcellularLocation>
        <location evidence="2">Cell membrane</location>
        <topology evidence="2">Lipid-anchor</topology>
        <topology evidence="2">GPI-anchor</topology>
    </subcellularLocation>
</comment>
<dbReference type="Pfam" id="PF01522">
    <property type="entry name" value="Polysacc_deac_1"/>
    <property type="match status" value="1"/>
</dbReference>
<keyword evidence="10" id="KW-0449">Lipoprotein</keyword>
<dbReference type="Proteomes" id="UP001049176">
    <property type="component" value="Chromosome 4"/>
</dbReference>
<evidence type="ECO:0000256" key="12">
    <source>
        <dbReference type="SAM" id="SignalP"/>
    </source>
</evidence>
<feature type="domain" description="NodB homology" evidence="13">
    <location>
        <begin position="43"/>
        <end position="228"/>
    </location>
</feature>
<dbReference type="Gene3D" id="3.20.20.370">
    <property type="entry name" value="Glycoside hydrolase/deacetylase"/>
    <property type="match status" value="1"/>
</dbReference>
<keyword evidence="4" id="KW-0336">GPI-anchor</keyword>
<dbReference type="GO" id="GO:0016810">
    <property type="term" value="F:hydrolase activity, acting on carbon-nitrogen (but not peptide) bonds"/>
    <property type="evidence" value="ECO:0007669"/>
    <property type="project" value="InterPro"/>
</dbReference>
<keyword evidence="9" id="KW-0119">Carbohydrate metabolism</keyword>
<dbReference type="GO" id="GO:0046872">
    <property type="term" value="F:metal ion binding"/>
    <property type="evidence" value="ECO:0007669"/>
    <property type="project" value="UniProtKB-KW"/>
</dbReference>
<protein>
    <recommendedName>
        <fullName evidence="13">NodB homology domain-containing protein</fullName>
    </recommendedName>
</protein>
<sequence length="255" mass="28437">MLMKTSSIAFTLLSFGLLDLASAAPRPVKRQLAQIYDRCTEPNTVALTFDDGPYIYARDISDVLTQNGAKGTFFYNGNNWDCIYDQNIMDNVRYVYGQGHQVASHTWRHADLSTLSWDQVHDEMWRVEQALQRIVGVVPAFMRPPYGSYNDNVRAVAAARGQSLVLWDFDAGDADGKPPADNIRDYTDKINQHPNTLLPLNHETYETTAHQVIPQVVSQLKAAGYRMVTVAECLGGMNPYQSVGEPGTPDGSWSC</sequence>
<dbReference type="PANTHER" id="PTHR46471:SF2">
    <property type="entry name" value="CHITIN DEACETYLASE-RELATED"/>
    <property type="match status" value="1"/>
</dbReference>
<feature type="signal peptide" evidence="12">
    <location>
        <begin position="1"/>
        <end position="23"/>
    </location>
</feature>
<dbReference type="RefSeq" id="XP_043009786.1">
    <property type="nucleotide sequence ID" value="XM_043151706.1"/>
</dbReference>
<name>A0A9P7UUH1_9AGAR</name>
<keyword evidence="5" id="KW-0479">Metal-binding</keyword>
<gene>
    <name evidence="14" type="ORF">E1B28_006998</name>
</gene>
<evidence type="ECO:0000256" key="8">
    <source>
        <dbReference type="ARBA" id="ARBA00023136"/>
    </source>
</evidence>
<dbReference type="SUPFAM" id="SSF88713">
    <property type="entry name" value="Glycoside hydrolase/deacetylase"/>
    <property type="match status" value="1"/>
</dbReference>
<proteinExistence type="predicted"/>
<evidence type="ECO:0000256" key="9">
    <source>
        <dbReference type="ARBA" id="ARBA00023277"/>
    </source>
</evidence>